<dbReference type="KEGG" id="palw:PSAL_030160"/>
<dbReference type="EMBL" id="CP060436">
    <property type="protein sequence ID" value="QPM91761.1"/>
    <property type="molecule type" value="Genomic_DNA"/>
</dbReference>
<dbReference type="Gene3D" id="3.30.450.40">
    <property type="match status" value="1"/>
</dbReference>
<dbReference type="InterPro" id="IPR036890">
    <property type="entry name" value="HATPase_C_sf"/>
</dbReference>
<gene>
    <name evidence="1" type="ORF">PSAL_030160</name>
</gene>
<protein>
    <submittedName>
        <fullName evidence="1">Uncharacterized protein</fullName>
    </submittedName>
</protein>
<dbReference type="SMART" id="SM00387">
    <property type="entry name" value="HATPase_c"/>
    <property type="match status" value="1"/>
</dbReference>
<sequence>MKAPLNPDETARLAALKSFEILDTDPDQPFDEVVQLASALCGMPISLISLVDEERQWFKAKIGIDAEETTLEESICAHAILEKDGFLEIRDTTKDPRTADNPAVTGDMNLRYYAGAVLRSSEGQPIGSLCVLDTQPNELTPLQRDTLRVLGRQVIAQMELVRSLKQADLMRREVDHRVKNSLQSVSALTRMQERDVDNEETRAALAHVRRRIETVAELHEQLYRAENSETIDLNTFGTSVCRLVGGSAPPNVRIDASWPYAPVDAGVAASLGVILNEFAANAFKHAFPDGREGVIGCVATPRDDGRCDLVLSDDGVGLPGGVTKHHGLGMQVIEASARQLGGTFALETGPSGTRITLDFPLYDPEDAPRLEDGALARM</sequence>
<dbReference type="AlphaFoldDB" id="A0A418SGV1"/>
<dbReference type="PANTHER" id="PTHR43102">
    <property type="entry name" value="SLR1143 PROTEIN"/>
    <property type="match status" value="1"/>
</dbReference>
<dbReference type="Pfam" id="PF07568">
    <property type="entry name" value="HisKA_2"/>
    <property type="match status" value="1"/>
</dbReference>
<dbReference type="InterPro" id="IPR003018">
    <property type="entry name" value="GAF"/>
</dbReference>
<dbReference type="RefSeq" id="WP_119839384.1">
    <property type="nucleotide sequence ID" value="NZ_CP060436.1"/>
</dbReference>
<dbReference type="PANTHER" id="PTHR43102:SF2">
    <property type="entry name" value="GAF DOMAIN-CONTAINING PROTEIN"/>
    <property type="match status" value="1"/>
</dbReference>
<name>A0A418SGV1_9RHOB</name>
<dbReference type="Pfam" id="PF01590">
    <property type="entry name" value="GAF"/>
    <property type="match status" value="1"/>
</dbReference>
<dbReference type="Proteomes" id="UP000283786">
    <property type="component" value="Chromosome"/>
</dbReference>
<dbReference type="InterPro" id="IPR029016">
    <property type="entry name" value="GAF-like_dom_sf"/>
</dbReference>
<dbReference type="SUPFAM" id="SSF55874">
    <property type="entry name" value="ATPase domain of HSP90 chaperone/DNA topoisomerase II/histidine kinase"/>
    <property type="match status" value="1"/>
</dbReference>
<accession>A0A418SGV1</accession>
<dbReference type="SUPFAM" id="SSF55781">
    <property type="entry name" value="GAF domain-like"/>
    <property type="match status" value="1"/>
</dbReference>
<dbReference type="InterPro" id="IPR005467">
    <property type="entry name" value="His_kinase_dom"/>
</dbReference>
<proteinExistence type="predicted"/>
<keyword evidence="2" id="KW-1185">Reference proteome</keyword>
<dbReference type="Pfam" id="PF02518">
    <property type="entry name" value="HATPase_c"/>
    <property type="match status" value="1"/>
</dbReference>
<dbReference type="OrthoDB" id="9816309at2"/>
<dbReference type="SMART" id="SM00065">
    <property type="entry name" value="GAF"/>
    <property type="match status" value="1"/>
</dbReference>
<evidence type="ECO:0000313" key="2">
    <source>
        <dbReference type="Proteomes" id="UP000283786"/>
    </source>
</evidence>
<dbReference type="InterPro" id="IPR003594">
    <property type="entry name" value="HATPase_dom"/>
</dbReference>
<reference evidence="1 2" key="1">
    <citation type="submission" date="2020-08" db="EMBL/GenBank/DDBJ databases">
        <title>Genome sequence of Rhodobacteraceae bacterium Lw-13e.</title>
        <authorList>
            <person name="Poehlein A."/>
            <person name="Wolter L."/>
            <person name="Daniel R."/>
            <person name="Brinkhoff T."/>
        </authorList>
    </citation>
    <scope>NUCLEOTIDE SEQUENCE [LARGE SCALE GENOMIC DNA]</scope>
    <source>
        <strain evidence="1 2">Lw-13e</strain>
    </source>
</reference>
<evidence type="ECO:0000313" key="1">
    <source>
        <dbReference type="EMBL" id="QPM91761.1"/>
    </source>
</evidence>
<dbReference type="InterPro" id="IPR011495">
    <property type="entry name" value="Sig_transdc_His_kin_sub2_dim/P"/>
</dbReference>
<dbReference type="Gene3D" id="3.30.565.10">
    <property type="entry name" value="Histidine kinase-like ATPase, C-terminal domain"/>
    <property type="match status" value="1"/>
</dbReference>
<organism evidence="1 2">
    <name type="scientific">Pseudooceanicola algae</name>
    <dbReference type="NCBI Taxonomy" id="1537215"/>
    <lineage>
        <taxon>Bacteria</taxon>
        <taxon>Pseudomonadati</taxon>
        <taxon>Pseudomonadota</taxon>
        <taxon>Alphaproteobacteria</taxon>
        <taxon>Rhodobacterales</taxon>
        <taxon>Paracoccaceae</taxon>
        <taxon>Pseudooceanicola</taxon>
    </lineage>
</organism>
<dbReference type="PROSITE" id="PS50109">
    <property type="entry name" value="HIS_KIN"/>
    <property type="match status" value="1"/>
</dbReference>